<name>A0A2K9NDY0_9PROT</name>
<dbReference type="EMBL" id="CP025611">
    <property type="protein sequence ID" value="AUN30726.1"/>
    <property type="molecule type" value="Genomic_DNA"/>
</dbReference>
<evidence type="ECO:0000259" key="1">
    <source>
        <dbReference type="Pfam" id="PF09832"/>
    </source>
</evidence>
<dbReference type="Proteomes" id="UP000234752">
    <property type="component" value="Chromosome eg_1"/>
</dbReference>
<dbReference type="AlphaFoldDB" id="A0A2K9NDY0"/>
<dbReference type="RefSeq" id="WP_102112402.1">
    <property type="nucleotide sequence ID" value="NZ_BMGN01000002.1"/>
</dbReference>
<evidence type="ECO:0000313" key="3">
    <source>
        <dbReference type="Proteomes" id="UP000234752"/>
    </source>
</evidence>
<evidence type="ECO:0000313" key="2">
    <source>
        <dbReference type="EMBL" id="AUN30726.1"/>
    </source>
</evidence>
<dbReference type="Pfam" id="PF09832">
    <property type="entry name" value="DUF2059"/>
    <property type="match status" value="1"/>
</dbReference>
<accession>A0A2K9NDY0</accession>
<protein>
    <recommendedName>
        <fullName evidence="1">DUF2059 domain-containing protein</fullName>
    </recommendedName>
</protein>
<reference evidence="2 3" key="1">
    <citation type="submission" date="2017-12" db="EMBL/GenBank/DDBJ databases">
        <title>Genomes of bacteria within cyanobacterial aggregates.</title>
        <authorList>
            <person name="Cai H."/>
        </authorList>
    </citation>
    <scope>NUCLEOTIDE SEQUENCE [LARGE SCALE GENOMIC DNA]</scope>
    <source>
        <strain evidence="2 3">TH16</strain>
    </source>
</reference>
<gene>
    <name evidence="2" type="ORF">C0V82_11090</name>
</gene>
<sequence length="167" mass="18009">MRILLLAPLLMSLLLPAHAIAKGDDGARIEKARTLMELAGAAGLADQTLVSVTRQAEELLAHENPGREAEVTALVRDHFLPKARAALPELSRGITGLYAAHFTAAELDQMIGFYKSPVGRKLVTMSPTIIQQSMALGQAWAEGVSDKAWDSFAKAARERGLSLPKRL</sequence>
<keyword evidence="3" id="KW-1185">Reference proteome</keyword>
<feature type="domain" description="DUF2059" evidence="1">
    <location>
        <begin position="91"/>
        <end position="145"/>
    </location>
</feature>
<dbReference type="OrthoDB" id="7354841at2"/>
<dbReference type="KEGG" id="ncb:C0V82_11090"/>
<dbReference type="InterPro" id="IPR018637">
    <property type="entry name" value="DUF2059"/>
</dbReference>
<proteinExistence type="predicted"/>
<organism evidence="2 3">
    <name type="scientific">Niveispirillum cyanobacteriorum</name>
    <dbReference type="NCBI Taxonomy" id="1612173"/>
    <lineage>
        <taxon>Bacteria</taxon>
        <taxon>Pseudomonadati</taxon>
        <taxon>Pseudomonadota</taxon>
        <taxon>Alphaproteobacteria</taxon>
        <taxon>Rhodospirillales</taxon>
        <taxon>Azospirillaceae</taxon>
        <taxon>Niveispirillum</taxon>
    </lineage>
</organism>